<evidence type="ECO:0000313" key="2">
    <source>
        <dbReference type="EMBL" id="KAF2864639.1"/>
    </source>
</evidence>
<feature type="compositionally biased region" description="Basic residues" evidence="1">
    <location>
        <begin position="208"/>
        <end position="220"/>
    </location>
</feature>
<organism evidence="2 3">
    <name type="scientific">Massariosphaeria phaeospora</name>
    <dbReference type="NCBI Taxonomy" id="100035"/>
    <lineage>
        <taxon>Eukaryota</taxon>
        <taxon>Fungi</taxon>
        <taxon>Dikarya</taxon>
        <taxon>Ascomycota</taxon>
        <taxon>Pezizomycotina</taxon>
        <taxon>Dothideomycetes</taxon>
        <taxon>Pleosporomycetidae</taxon>
        <taxon>Pleosporales</taxon>
        <taxon>Pleosporales incertae sedis</taxon>
        <taxon>Massariosphaeria</taxon>
    </lineage>
</organism>
<sequence>MDGRGTYFNNQWPANSGQFFPNGGFVNDPRNSSRHPTPHNRQQQYPVSFPTGQYISPQQVFQQPHIPIATADYQAQIPFTSATYSDAFNAGFLTSGPVVHEGFIPAPGHEDDDTYPFGAINHRDSLFRSRVLESEDEYDSAEERALAAEEEALLQAIADKDDLQAGSDYSVEEGEFDVEDPDEMLLNHELEDEEEVERRATRSAGSKRGTRGGRRGRPPGRGKGGFGGSASRQRDRGRPKGSRGPRPVADPGPKFKDLQQLANEAFSHKDYPLAIEYSQKAIKLNPEIFTAHNMLSESYTEMGEEEKALEALLIGAPTARRKDLWFHLIDRVNNIDPVTYPFWTDEIKTLKTLDCLRSILLIDSRDYEARSQKLEIESSLGRVSGCVKQCRMMLTIRPHDDDVLKQMARIGTSSSRQSKIHLDKIVHTFDTSIAYFLANDRPTTSNLDWSLLNIYLDLLDRAGDYDRALLRLKTLTRWLQGRKKETYWDNYDDDREYDLEDTPRRITVPEFVPKPHKPSYGKTLPLELRTKMGVFRIRRDPSDLSTAMYHLEMLDPDMNAPGAQVVDYPDLFRDVALALHDTGHYKMALRFFEPLYVEDCEELDLKNLLDMHNCYLQLGHTEKTEELMPKIRNWNAETMDELVMLAKFFEDNNLQEDAIQRGETVYLNGGAHRLQKVGFKAFAGIRERYFQQRKKARGKYSAKKTRVRKYMKKLRHATGDDGDGTKVDFPLIARPKDGLFRAKKMLNRSVPKVFLPVLAETIEGTDVHIESINHGIFRHKLENLASEHPEDLKAARAQHREIISSFKRLGEIEDATEDGVEDATAEFISIARELIEEYSTFDLFYSNRREDFQGYFRRITSGDFWKKSAMIALAVIANNVEDGQSEPEIKERPDVIPQDFYGVHFDKWADVFGHYAILLARRGEDDRCFSTLDLAIQSNIFSRSKTYHHQFELCRIACALALDDSYQACTSARWLMRTYPFSSDLFRMYGSITRQCSVPDGFSTDHFRKYLLRYIKTIDYVLLPPEQRAWYNFKGDTRASWRANAIVTDVVPYVTNHDPALFALFGHVLCCGGSYLAAINYYFRAFTITPNDPLLSLSIGVAYIQHALKRLSENRQYQIQQGLAFVYRYYDLRTEGNSAVYCSEAEFNVGRVWHSLGLMSQAVPAYERCIALSKQVKDEAQKNGESLEDFATEAAFALQTIHALSGNYEGARMVTEEILVIE</sequence>
<dbReference type="OrthoDB" id="9991317at2759"/>
<feature type="compositionally biased region" description="Polar residues" evidence="1">
    <location>
        <begin position="7"/>
        <end position="19"/>
    </location>
</feature>
<keyword evidence="3" id="KW-1185">Reference proteome</keyword>
<name>A0A7C8M0Y5_9PLEO</name>
<dbReference type="Gene3D" id="1.25.40.10">
    <property type="entry name" value="Tetratricopeptide repeat domain"/>
    <property type="match status" value="2"/>
</dbReference>
<dbReference type="PANTHER" id="PTHR23082">
    <property type="entry name" value="TRANSCRIPTION INITIATION FACTOR IIIC TFIIIC , POLYPEPTIDE 3-RELATED"/>
    <property type="match status" value="1"/>
</dbReference>
<evidence type="ECO:0008006" key="4">
    <source>
        <dbReference type="Google" id="ProtNLM"/>
    </source>
</evidence>
<proteinExistence type="predicted"/>
<dbReference type="SMART" id="SM00028">
    <property type="entry name" value="TPR"/>
    <property type="match status" value="3"/>
</dbReference>
<comment type="caution">
    <text evidence="2">The sequence shown here is derived from an EMBL/GenBank/DDBJ whole genome shotgun (WGS) entry which is preliminary data.</text>
</comment>
<reference evidence="2 3" key="1">
    <citation type="submission" date="2020-01" db="EMBL/GenBank/DDBJ databases">
        <authorList>
            <consortium name="DOE Joint Genome Institute"/>
            <person name="Haridas S."/>
            <person name="Albert R."/>
            <person name="Binder M."/>
            <person name="Bloem J."/>
            <person name="Labutti K."/>
            <person name="Salamov A."/>
            <person name="Andreopoulos B."/>
            <person name="Baker S.E."/>
            <person name="Barry K."/>
            <person name="Bills G."/>
            <person name="Bluhm B.H."/>
            <person name="Cannon C."/>
            <person name="Castanera R."/>
            <person name="Culley D.E."/>
            <person name="Daum C."/>
            <person name="Ezra D."/>
            <person name="Gonzalez J.B."/>
            <person name="Henrissat B."/>
            <person name="Kuo A."/>
            <person name="Liang C."/>
            <person name="Lipzen A."/>
            <person name="Lutzoni F."/>
            <person name="Magnuson J."/>
            <person name="Mondo S."/>
            <person name="Nolan M."/>
            <person name="Ohm R."/>
            <person name="Pangilinan J."/>
            <person name="Park H.-J.H."/>
            <person name="Ramirez L."/>
            <person name="Alfaro M."/>
            <person name="Sun H."/>
            <person name="Tritt A."/>
            <person name="Yoshinaga Y."/>
            <person name="Zwiers L.-H.L."/>
            <person name="Turgeon B.G."/>
            <person name="Goodwin S.B."/>
            <person name="Spatafora J.W."/>
            <person name="Crous P.W."/>
            <person name="Grigoriev I.V."/>
        </authorList>
    </citation>
    <scope>NUCLEOTIDE SEQUENCE [LARGE SCALE GENOMIC DNA]</scope>
    <source>
        <strain evidence="2 3">CBS 611.86</strain>
    </source>
</reference>
<dbReference type="Proteomes" id="UP000481861">
    <property type="component" value="Unassembled WGS sequence"/>
</dbReference>
<dbReference type="SUPFAM" id="SSF48452">
    <property type="entry name" value="TPR-like"/>
    <property type="match status" value="2"/>
</dbReference>
<feature type="region of interest" description="Disordered" evidence="1">
    <location>
        <begin position="188"/>
        <end position="255"/>
    </location>
</feature>
<dbReference type="PANTHER" id="PTHR23082:SF0">
    <property type="entry name" value="GENERAL TRANSCRIPTION FACTOR 3C POLYPEPTIDE 3"/>
    <property type="match status" value="1"/>
</dbReference>
<dbReference type="GO" id="GO:0000127">
    <property type="term" value="C:transcription factor TFIIIC complex"/>
    <property type="evidence" value="ECO:0007669"/>
    <property type="project" value="TreeGrafter"/>
</dbReference>
<evidence type="ECO:0000256" key="1">
    <source>
        <dbReference type="SAM" id="MobiDB-lite"/>
    </source>
</evidence>
<dbReference type="EMBL" id="JAADJZ010000043">
    <property type="protein sequence ID" value="KAF2864639.1"/>
    <property type="molecule type" value="Genomic_DNA"/>
</dbReference>
<dbReference type="AlphaFoldDB" id="A0A7C8M0Y5"/>
<gene>
    <name evidence="2" type="ORF">BDV95DRAFT_588668</name>
</gene>
<protein>
    <recommendedName>
        <fullName evidence="4">TPR-like protein</fullName>
    </recommendedName>
</protein>
<dbReference type="GO" id="GO:0006383">
    <property type="term" value="P:transcription by RNA polymerase III"/>
    <property type="evidence" value="ECO:0007669"/>
    <property type="project" value="InterPro"/>
</dbReference>
<dbReference type="InterPro" id="IPR011990">
    <property type="entry name" value="TPR-like_helical_dom_sf"/>
</dbReference>
<evidence type="ECO:0000313" key="3">
    <source>
        <dbReference type="Proteomes" id="UP000481861"/>
    </source>
</evidence>
<dbReference type="InterPro" id="IPR039340">
    <property type="entry name" value="Tfc4/TFIIIC-102/Sfc4"/>
</dbReference>
<accession>A0A7C8M0Y5</accession>
<dbReference type="InterPro" id="IPR019734">
    <property type="entry name" value="TPR_rpt"/>
</dbReference>
<feature type="region of interest" description="Disordered" evidence="1">
    <location>
        <begin position="1"/>
        <end position="43"/>
    </location>
</feature>